<accession>A0A3M7T3I7</accession>
<dbReference type="Proteomes" id="UP000276133">
    <property type="component" value="Unassembled WGS sequence"/>
</dbReference>
<protein>
    <submittedName>
        <fullName evidence="1">Uncharacterized protein</fullName>
    </submittedName>
</protein>
<reference evidence="1 2" key="1">
    <citation type="journal article" date="2018" name="Sci. Rep.">
        <title>Genomic signatures of local adaptation to the degree of environmental predictability in rotifers.</title>
        <authorList>
            <person name="Franch-Gras L."/>
            <person name="Hahn C."/>
            <person name="Garcia-Roger E.M."/>
            <person name="Carmona M.J."/>
            <person name="Serra M."/>
            <person name="Gomez A."/>
        </authorList>
    </citation>
    <scope>NUCLEOTIDE SEQUENCE [LARGE SCALE GENOMIC DNA]</scope>
    <source>
        <strain evidence="1">HYR1</strain>
    </source>
</reference>
<dbReference type="AlphaFoldDB" id="A0A3M7T3I7"/>
<comment type="caution">
    <text evidence="1">The sequence shown here is derived from an EMBL/GenBank/DDBJ whole genome shotgun (WGS) entry which is preliminary data.</text>
</comment>
<sequence length="66" mass="7840">MFEFMPYKISMANHTFYNYPLFLFGQKSKQSHFDSLVLLVLTILEEKNSIKKEPTNVKFCAFFISH</sequence>
<evidence type="ECO:0000313" key="2">
    <source>
        <dbReference type="Proteomes" id="UP000276133"/>
    </source>
</evidence>
<dbReference type="EMBL" id="REGN01000367">
    <property type="protein sequence ID" value="RNA42420.1"/>
    <property type="molecule type" value="Genomic_DNA"/>
</dbReference>
<gene>
    <name evidence="1" type="ORF">BpHYR1_008057</name>
</gene>
<name>A0A3M7T3I7_BRAPC</name>
<keyword evidence="2" id="KW-1185">Reference proteome</keyword>
<evidence type="ECO:0000313" key="1">
    <source>
        <dbReference type="EMBL" id="RNA42420.1"/>
    </source>
</evidence>
<organism evidence="1 2">
    <name type="scientific">Brachionus plicatilis</name>
    <name type="common">Marine rotifer</name>
    <name type="synonym">Brachionus muelleri</name>
    <dbReference type="NCBI Taxonomy" id="10195"/>
    <lineage>
        <taxon>Eukaryota</taxon>
        <taxon>Metazoa</taxon>
        <taxon>Spiralia</taxon>
        <taxon>Gnathifera</taxon>
        <taxon>Rotifera</taxon>
        <taxon>Eurotatoria</taxon>
        <taxon>Monogononta</taxon>
        <taxon>Pseudotrocha</taxon>
        <taxon>Ploima</taxon>
        <taxon>Brachionidae</taxon>
        <taxon>Brachionus</taxon>
    </lineage>
</organism>
<proteinExistence type="predicted"/>